<comment type="subcellular location">
    <subcellularLocation>
        <location evidence="1">Cytoplasm</location>
    </subcellularLocation>
</comment>
<gene>
    <name evidence="7" type="ORF">MKK02DRAFT_19675</name>
</gene>
<dbReference type="PANTHER" id="PTHR10527">
    <property type="entry name" value="IMPORTIN BETA"/>
    <property type="match status" value="1"/>
</dbReference>
<evidence type="ECO:0000313" key="7">
    <source>
        <dbReference type="EMBL" id="KAI9632925.1"/>
    </source>
</evidence>
<name>A0AA38LRF7_9TREE</name>
<evidence type="ECO:0000256" key="5">
    <source>
        <dbReference type="ARBA" id="ARBA00022927"/>
    </source>
</evidence>
<feature type="compositionally biased region" description="Acidic residues" evidence="6">
    <location>
        <begin position="369"/>
        <end position="388"/>
    </location>
</feature>
<evidence type="ECO:0000256" key="2">
    <source>
        <dbReference type="ARBA" id="ARBA00022448"/>
    </source>
</evidence>
<reference evidence="7" key="1">
    <citation type="journal article" date="2022" name="G3 (Bethesda)">
        <title>High quality genome of the basidiomycete yeast Dioszegia hungarica PDD-24b-2 isolated from cloud water.</title>
        <authorList>
            <person name="Jarrige D."/>
            <person name="Haridas S."/>
            <person name="Bleykasten-Grosshans C."/>
            <person name="Joly M."/>
            <person name="Nadalig T."/>
            <person name="Sancelme M."/>
            <person name="Vuilleumier S."/>
            <person name="Grigoriev I.V."/>
            <person name="Amato P."/>
            <person name="Bringel F."/>
        </authorList>
    </citation>
    <scope>NUCLEOTIDE SEQUENCE</scope>
    <source>
        <strain evidence="7">PDD-24b-2</strain>
    </source>
</reference>
<dbReference type="SUPFAM" id="SSF48371">
    <property type="entry name" value="ARM repeat"/>
    <property type="match status" value="1"/>
</dbReference>
<dbReference type="GO" id="GO:0005737">
    <property type="term" value="C:cytoplasm"/>
    <property type="evidence" value="ECO:0007669"/>
    <property type="project" value="UniProtKB-SubCell"/>
</dbReference>
<accession>A0AA38LRF7</accession>
<feature type="region of interest" description="Disordered" evidence="6">
    <location>
        <begin position="323"/>
        <end position="391"/>
    </location>
</feature>
<keyword evidence="8" id="KW-1185">Reference proteome</keyword>
<evidence type="ECO:0000256" key="3">
    <source>
        <dbReference type="ARBA" id="ARBA00022490"/>
    </source>
</evidence>
<evidence type="ECO:0000256" key="6">
    <source>
        <dbReference type="SAM" id="MobiDB-lite"/>
    </source>
</evidence>
<keyword evidence="5" id="KW-0653">Protein transport</keyword>
<dbReference type="Proteomes" id="UP001164286">
    <property type="component" value="Unassembled WGS sequence"/>
</dbReference>
<organism evidence="7 8">
    <name type="scientific">Dioszegia hungarica</name>
    <dbReference type="NCBI Taxonomy" id="4972"/>
    <lineage>
        <taxon>Eukaryota</taxon>
        <taxon>Fungi</taxon>
        <taxon>Dikarya</taxon>
        <taxon>Basidiomycota</taxon>
        <taxon>Agaricomycotina</taxon>
        <taxon>Tremellomycetes</taxon>
        <taxon>Tremellales</taxon>
        <taxon>Bulleribasidiaceae</taxon>
        <taxon>Dioszegia</taxon>
    </lineage>
</organism>
<dbReference type="RefSeq" id="XP_052942702.1">
    <property type="nucleotide sequence ID" value="XM_053086126.1"/>
</dbReference>
<evidence type="ECO:0000256" key="1">
    <source>
        <dbReference type="ARBA" id="ARBA00004496"/>
    </source>
</evidence>
<comment type="caution">
    <text evidence="7">The sequence shown here is derived from an EMBL/GenBank/DDBJ whole genome shotgun (WGS) entry which is preliminary data.</text>
</comment>
<evidence type="ECO:0000256" key="4">
    <source>
        <dbReference type="ARBA" id="ARBA00022737"/>
    </source>
</evidence>
<dbReference type="InterPro" id="IPR016024">
    <property type="entry name" value="ARM-type_fold"/>
</dbReference>
<keyword evidence="3" id="KW-0963">Cytoplasm</keyword>
<dbReference type="InterPro" id="IPR040122">
    <property type="entry name" value="Importin_beta"/>
</dbReference>
<dbReference type="Gene3D" id="1.25.10.10">
    <property type="entry name" value="Leucine-rich Repeat Variant"/>
    <property type="match status" value="2"/>
</dbReference>
<evidence type="ECO:0000313" key="8">
    <source>
        <dbReference type="Proteomes" id="UP001164286"/>
    </source>
</evidence>
<sequence>MTWQPQQQGLEEVLLLLRQSSSSDSEIQRAVTQRIGILKNNPDFLAYLSYVLIVCTGEQDSHRAVAGLLLKNSISEDTVNNPAGAAAVAYVRAVILQGLSDKDQMIRQTVGAVITALLGKADSGSWPEALNAVTVGMGSQDINLAEGSFNTLEKICEDCPHKLDFVVSGRNLLDHLVPEFIRYTAHSSAKIRLACLQSLQSLGALNSPSMAANIDPYLQALFARASDESSDVRKAVCAALAVILNTRPDKLVPELKNVVDYMAYCTTEQDELVALEACEFWLTFAEEPNMKEHLRPYLHIILPLLLQGMVYTEFDLLTLDDDEEDEAVPDKEEDIKPKNYSSKTHTHESNDPTTAGRVGQSREAADRALEEDDDEDDEDYDDDDDEGSGEWNIRKCSAAALDVMAVTFRTDVLEILLPHLKDRLFHEDWEQRESGILALGAIAEGCIEGLQPHLQQLVPWLINSLGDKKALVRSITCWTLGRYSSWVVQTAQEDKTKFFIPTMEGLLKRVLDGNKRVQEAGCSAFATLEEEAEEALAPFLEPILRNLTFAFQKYQQKNLLILYDALGTLADSVGSALGQPAYLDILMPPLIDRWMKLADDDGDLVPLLECLSSVSIAAGAAFAPYTAPVFQRCLNIIHTSLQQYQVWEADQENIEEPDRTFIVVALDLLSGLTQGLGDQIHQLIATTQPPLLHLMALCLTHFEAPIRQSAHALLGDMAISCWAILQPVVPQIMPAVIDQIIAEPGPESISVCNNAAWAAGEIALQYNGSAAPLEPFVPPLISRLIPILINPKSPKSLSENAAVTIGRIGLVCPATVAPELPKFAQAWCTALWEIKDNEEKDSAFRGFCMMISANPAGIESAFHYFCNAICKWQHPSSQLDNMFRSILQGFRNNLGANWEPMVSSFPPVIRERMRERYSV</sequence>
<dbReference type="InterPro" id="IPR011989">
    <property type="entry name" value="ARM-like"/>
</dbReference>
<dbReference type="GO" id="GO:0006606">
    <property type="term" value="P:protein import into nucleus"/>
    <property type="evidence" value="ECO:0007669"/>
    <property type="project" value="InterPro"/>
</dbReference>
<dbReference type="EMBL" id="JAKWFO010000013">
    <property type="protein sequence ID" value="KAI9632925.1"/>
    <property type="molecule type" value="Genomic_DNA"/>
</dbReference>
<dbReference type="FunFam" id="1.25.10.10:FF:000402">
    <property type="entry name" value="Related to importin beta-2 subunit (Transportin)"/>
    <property type="match status" value="1"/>
</dbReference>
<proteinExistence type="predicted"/>
<keyword evidence="4" id="KW-0677">Repeat</keyword>
<protein>
    <submittedName>
        <fullName evidence="7">Importin beta-2 subunit</fullName>
    </submittedName>
</protein>
<dbReference type="GeneID" id="77725327"/>
<feature type="compositionally biased region" description="Basic and acidic residues" evidence="6">
    <location>
        <begin position="328"/>
        <end position="337"/>
    </location>
</feature>
<dbReference type="AlphaFoldDB" id="A0AA38LRF7"/>
<dbReference type="Pfam" id="PF13513">
    <property type="entry name" value="HEAT_EZ"/>
    <property type="match status" value="1"/>
</dbReference>
<keyword evidence="2" id="KW-0813">Transport</keyword>